<dbReference type="InterPro" id="IPR020563">
    <property type="entry name" value="X-over_junc_endoDNase_Mg_BS"/>
</dbReference>
<evidence type="ECO:0000256" key="4">
    <source>
        <dbReference type="ARBA" id="ARBA00022723"/>
    </source>
</evidence>
<dbReference type="PRINTS" id="PR00696">
    <property type="entry name" value="RSOLVASERUVC"/>
</dbReference>
<dbReference type="PANTHER" id="PTHR30194:SF3">
    <property type="entry name" value="CROSSOVER JUNCTION ENDODEOXYRIBONUCLEASE RUVC"/>
    <property type="match status" value="1"/>
</dbReference>
<feature type="binding site" evidence="12">
    <location>
        <position position="75"/>
    </location>
    <ligand>
        <name>Mg(2+)</name>
        <dbReference type="ChEBI" id="CHEBI:18420"/>
        <label>2</label>
    </ligand>
</feature>
<dbReference type="Proteomes" id="UP001575105">
    <property type="component" value="Unassembled WGS sequence"/>
</dbReference>
<dbReference type="EC" id="3.1.21.10" evidence="12"/>
<proteinExistence type="inferred from homology"/>
<comment type="cofactor">
    <cofactor evidence="12">
        <name>Mg(2+)</name>
        <dbReference type="ChEBI" id="CHEBI:18420"/>
    </cofactor>
    <text evidence="12">Binds 2 Mg(2+) ion per subunit.</text>
</comment>
<comment type="function">
    <text evidence="12">The RuvA-RuvB-RuvC complex processes Holliday junction (HJ) DNA during genetic recombination and DNA repair. Endonuclease that resolves HJ intermediates. Cleaves cruciform DNA by making single-stranded nicks across the HJ at symmetrical positions within the homologous arms, yielding a 5'-phosphate and a 3'-hydroxyl group; requires a central core of homology in the junction. The consensus cleavage sequence is 5'-(A/T)TT(C/G)-3'. Cleavage occurs on the 3'-side of the TT dinucleotide at the point of strand exchange. HJ branch migration catalyzed by RuvA-RuvB allows RuvC to scan DNA until it finds its consensus sequence, where it cleaves and resolves the cruciform DNA.</text>
</comment>
<reference evidence="13 14" key="1">
    <citation type="submission" date="2024-08" db="EMBL/GenBank/DDBJ databases">
        <title>Whole-genome sequencing of halo(alkali)philic microorganisms from hypersaline lakes.</title>
        <authorList>
            <person name="Sorokin D.Y."/>
            <person name="Merkel A.Y."/>
            <person name="Messina E."/>
            <person name="Yakimov M."/>
        </authorList>
    </citation>
    <scope>NUCLEOTIDE SEQUENCE [LARGE SCALE GENOMIC DNA]</scope>
    <source>
        <strain evidence="13 14">AB-hyl4</strain>
    </source>
</reference>
<evidence type="ECO:0000256" key="12">
    <source>
        <dbReference type="HAMAP-Rule" id="MF_00034"/>
    </source>
</evidence>
<gene>
    <name evidence="12" type="primary">ruvC</name>
    <name evidence="13" type="ORF">ACERK3_13915</name>
</gene>
<evidence type="ECO:0000256" key="10">
    <source>
        <dbReference type="ARBA" id="ARBA00023172"/>
    </source>
</evidence>
<keyword evidence="14" id="KW-1185">Reference proteome</keyword>
<evidence type="ECO:0000256" key="3">
    <source>
        <dbReference type="ARBA" id="ARBA00022722"/>
    </source>
</evidence>
<feature type="binding site" evidence="12">
    <location>
        <position position="149"/>
    </location>
    <ligand>
        <name>Mg(2+)</name>
        <dbReference type="ChEBI" id="CHEBI:18420"/>
        <label>1</label>
    </ligand>
</feature>
<dbReference type="RefSeq" id="WP_425346302.1">
    <property type="nucleotide sequence ID" value="NZ_JBGUBD010000008.1"/>
</dbReference>
<dbReference type="Gene3D" id="3.30.420.10">
    <property type="entry name" value="Ribonuclease H-like superfamily/Ribonuclease H"/>
    <property type="match status" value="1"/>
</dbReference>
<dbReference type="PANTHER" id="PTHR30194">
    <property type="entry name" value="CROSSOVER JUNCTION ENDODEOXYRIBONUCLEASE RUVC"/>
    <property type="match status" value="1"/>
</dbReference>
<evidence type="ECO:0000256" key="9">
    <source>
        <dbReference type="ARBA" id="ARBA00023125"/>
    </source>
</evidence>
<organism evidence="13 14">
    <name type="scientific">Natronomicrosphaera hydrolytica</name>
    <dbReference type="NCBI Taxonomy" id="3242702"/>
    <lineage>
        <taxon>Bacteria</taxon>
        <taxon>Pseudomonadati</taxon>
        <taxon>Planctomycetota</taxon>
        <taxon>Phycisphaerae</taxon>
        <taxon>Phycisphaerales</taxon>
        <taxon>Phycisphaeraceae</taxon>
        <taxon>Natronomicrosphaera</taxon>
    </lineage>
</organism>
<dbReference type="SUPFAM" id="SSF53098">
    <property type="entry name" value="Ribonuclease H-like"/>
    <property type="match status" value="1"/>
</dbReference>
<feature type="active site" evidence="12">
    <location>
        <position position="75"/>
    </location>
</feature>
<accession>A0ABV4U9A0</accession>
<sequence>MPDATRILGIDPGLQLTGYGVVVLDEGPGLAEPRLVEGGVIRLKPKTSVEHRLVELHRELLELIDEHQPNVLAIEKLYAHYKHPRTAIVMAHARGVILLAAKLRAVEIAHLPSTEVKKAVTGHGHASKQQVQRAVQSQYRLAEPPTPFDVADAIAIATCHARRMAVERL</sequence>
<evidence type="ECO:0000313" key="13">
    <source>
        <dbReference type="EMBL" id="MFA9479382.1"/>
    </source>
</evidence>
<keyword evidence="6 12" id="KW-0227">DNA damage</keyword>
<comment type="subunit">
    <text evidence="12">Homodimer which binds Holliday junction (HJ) DNA. The HJ becomes 2-fold symmetrical on binding to RuvC with unstacked arms; it has a different conformation from HJ DNA in complex with RuvA. In the full resolvosome a probable DNA-RuvA(4)-RuvB(12)-RuvC(2) complex forms which resolves the HJ.</text>
</comment>
<evidence type="ECO:0000256" key="8">
    <source>
        <dbReference type="ARBA" id="ARBA00022842"/>
    </source>
</evidence>
<evidence type="ECO:0000256" key="2">
    <source>
        <dbReference type="ARBA" id="ARBA00022490"/>
    </source>
</evidence>
<dbReference type="Pfam" id="PF02075">
    <property type="entry name" value="RuvC"/>
    <property type="match status" value="1"/>
</dbReference>
<dbReference type="InterPro" id="IPR012337">
    <property type="entry name" value="RNaseH-like_sf"/>
</dbReference>
<keyword evidence="2 12" id="KW-0963">Cytoplasm</keyword>
<feature type="active site" evidence="12">
    <location>
        <position position="149"/>
    </location>
</feature>
<evidence type="ECO:0000256" key="11">
    <source>
        <dbReference type="ARBA" id="ARBA00023204"/>
    </source>
</evidence>
<comment type="caution">
    <text evidence="13">The sequence shown here is derived from an EMBL/GenBank/DDBJ whole genome shotgun (WGS) entry which is preliminary data.</text>
</comment>
<dbReference type="InterPro" id="IPR036397">
    <property type="entry name" value="RNaseH_sf"/>
</dbReference>
<name>A0ABV4U9A0_9BACT</name>
<dbReference type="HAMAP" id="MF_00034">
    <property type="entry name" value="RuvC"/>
    <property type="match status" value="1"/>
</dbReference>
<evidence type="ECO:0000256" key="1">
    <source>
        <dbReference type="ARBA" id="ARBA00009518"/>
    </source>
</evidence>
<keyword evidence="10 12" id="KW-0233">DNA recombination</keyword>
<dbReference type="PROSITE" id="PS01321">
    <property type="entry name" value="RUVC"/>
    <property type="match status" value="1"/>
</dbReference>
<protein>
    <recommendedName>
        <fullName evidence="12">Crossover junction endodeoxyribonuclease RuvC</fullName>
        <ecNumber evidence="12">3.1.21.10</ecNumber>
    </recommendedName>
    <alternativeName>
        <fullName evidence="12">Holliday junction nuclease RuvC</fullName>
    </alternativeName>
    <alternativeName>
        <fullName evidence="12">Holliday junction resolvase RuvC</fullName>
    </alternativeName>
</protein>
<comment type="subcellular location">
    <subcellularLocation>
        <location evidence="12">Cytoplasm</location>
    </subcellularLocation>
</comment>
<feature type="active site" evidence="12">
    <location>
        <position position="11"/>
    </location>
</feature>
<dbReference type="CDD" id="cd16962">
    <property type="entry name" value="RuvC"/>
    <property type="match status" value="1"/>
</dbReference>
<evidence type="ECO:0000256" key="5">
    <source>
        <dbReference type="ARBA" id="ARBA00022759"/>
    </source>
</evidence>
<keyword evidence="5 12" id="KW-0255">Endonuclease</keyword>
<evidence type="ECO:0000256" key="7">
    <source>
        <dbReference type="ARBA" id="ARBA00022801"/>
    </source>
</evidence>
<feature type="binding site" evidence="12">
    <location>
        <position position="11"/>
    </location>
    <ligand>
        <name>Mg(2+)</name>
        <dbReference type="ChEBI" id="CHEBI:18420"/>
        <label>1</label>
    </ligand>
</feature>
<keyword evidence="3 12" id="KW-0540">Nuclease</keyword>
<comment type="catalytic activity">
    <reaction evidence="12">
        <text>Endonucleolytic cleavage at a junction such as a reciprocal single-stranded crossover between two homologous DNA duplexes (Holliday junction).</text>
        <dbReference type="EC" id="3.1.21.10"/>
    </reaction>
</comment>
<evidence type="ECO:0000313" key="14">
    <source>
        <dbReference type="Proteomes" id="UP001575105"/>
    </source>
</evidence>
<keyword evidence="8 12" id="KW-0460">Magnesium</keyword>
<keyword evidence="7 12" id="KW-0378">Hydrolase</keyword>
<keyword evidence="11 12" id="KW-0234">DNA repair</keyword>
<comment type="similarity">
    <text evidence="1 12">Belongs to the RuvC family.</text>
</comment>
<keyword evidence="9 12" id="KW-0238">DNA-binding</keyword>
<dbReference type="EMBL" id="JBGUBD010000008">
    <property type="protein sequence ID" value="MFA9479382.1"/>
    <property type="molecule type" value="Genomic_DNA"/>
</dbReference>
<keyword evidence="4 12" id="KW-0479">Metal-binding</keyword>
<dbReference type="InterPro" id="IPR002176">
    <property type="entry name" value="X-over_junc_endoDNase_RuvC"/>
</dbReference>
<evidence type="ECO:0000256" key="6">
    <source>
        <dbReference type="ARBA" id="ARBA00022763"/>
    </source>
</evidence>